<dbReference type="Proteomes" id="UP000275027">
    <property type="component" value="Unassembled WGS sequence"/>
</dbReference>
<dbReference type="EMBL" id="PJND01000008">
    <property type="protein sequence ID" value="PKW20913.1"/>
    <property type="molecule type" value="Genomic_DNA"/>
</dbReference>
<dbReference type="RefSeq" id="WP_101472200.1">
    <property type="nucleotide sequence ID" value="NZ_PJND01000008.1"/>
</dbReference>
<evidence type="ECO:0000313" key="2">
    <source>
        <dbReference type="EMBL" id="PKW20913.1"/>
    </source>
</evidence>
<gene>
    <name evidence="2" type="ORF">B0G92_2192</name>
    <name evidence="3" type="ORF">CLV50_1858</name>
</gene>
<keyword evidence="4" id="KW-1185">Reference proteome</keyword>
<evidence type="ECO:0000256" key="1">
    <source>
        <dbReference type="SAM" id="SignalP"/>
    </source>
</evidence>
<evidence type="ECO:0008006" key="6">
    <source>
        <dbReference type="Google" id="ProtNLM"/>
    </source>
</evidence>
<sequence>MKKISAAILLIIFLGLTSCHEDPQTISENPTTASENYQRKMSKDEMEMTVDPFNDKDKNYTIVYNEIKDYEKELSFLTATVTTYNFTHVRVYEFTNIKDVTQKTAVITLIDKSYLLFYKEEKNTLTVTNKKGIKIFTADLKSQGKNYIDSGLVSDLQNTFVGIPYSKCDCHGEESSCNHKFDRMENCAKYKFSKCYACGNDVCTQDNRCDIARSLTGPAWTLGLIAACSVAQL</sequence>
<dbReference type="EMBL" id="RCCB01000011">
    <property type="protein sequence ID" value="RLJ30448.1"/>
    <property type="molecule type" value="Genomic_DNA"/>
</dbReference>
<comment type="caution">
    <text evidence="3">The sequence shown here is derived from an EMBL/GenBank/DDBJ whole genome shotgun (WGS) entry which is preliminary data.</text>
</comment>
<name>A0A497UPR0_9FLAO</name>
<organism evidence="3 5">
    <name type="scientific">Flavobacterium lindanitolerans</name>
    <dbReference type="NCBI Taxonomy" id="428988"/>
    <lineage>
        <taxon>Bacteria</taxon>
        <taxon>Pseudomonadati</taxon>
        <taxon>Bacteroidota</taxon>
        <taxon>Flavobacteriia</taxon>
        <taxon>Flavobacteriales</taxon>
        <taxon>Flavobacteriaceae</taxon>
        <taxon>Flavobacterium</taxon>
    </lineage>
</organism>
<proteinExistence type="predicted"/>
<reference evidence="2 4" key="1">
    <citation type="submission" date="2017-12" db="EMBL/GenBank/DDBJ databases">
        <title>Genomic Encyclopedia of Type Strains, Phase III (KMG-III): the genomes of soil and plant-associated and newly described type strains.</title>
        <authorList>
            <person name="Whitman W."/>
        </authorList>
    </citation>
    <scope>NUCLEOTIDE SEQUENCE [LARGE SCALE GENOMIC DNA]</scope>
    <source>
        <strain evidence="2 4">IP-10</strain>
    </source>
</reference>
<feature type="signal peptide" evidence="1">
    <location>
        <begin position="1"/>
        <end position="21"/>
    </location>
</feature>
<protein>
    <recommendedName>
        <fullName evidence="6">Lipoprotein</fullName>
    </recommendedName>
</protein>
<evidence type="ECO:0000313" key="5">
    <source>
        <dbReference type="Proteomes" id="UP000275027"/>
    </source>
</evidence>
<evidence type="ECO:0000313" key="4">
    <source>
        <dbReference type="Proteomes" id="UP000233767"/>
    </source>
</evidence>
<dbReference type="PROSITE" id="PS51257">
    <property type="entry name" value="PROKAR_LIPOPROTEIN"/>
    <property type="match status" value="1"/>
</dbReference>
<feature type="chain" id="PRO_5019848067" description="Lipoprotein" evidence="1">
    <location>
        <begin position="22"/>
        <end position="233"/>
    </location>
</feature>
<evidence type="ECO:0000313" key="3">
    <source>
        <dbReference type="EMBL" id="RLJ30448.1"/>
    </source>
</evidence>
<dbReference type="AlphaFoldDB" id="A0A497UPR0"/>
<keyword evidence="1" id="KW-0732">Signal</keyword>
<dbReference type="Proteomes" id="UP000233767">
    <property type="component" value="Unassembled WGS sequence"/>
</dbReference>
<reference evidence="3 5" key="2">
    <citation type="submission" date="2018-10" db="EMBL/GenBank/DDBJ databases">
        <title>Genomic Encyclopedia of Archaeal and Bacterial Type Strains, Phase II (KMG-II): from individual species to whole genera.</title>
        <authorList>
            <person name="Goeker M."/>
        </authorList>
    </citation>
    <scope>NUCLEOTIDE SEQUENCE [LARGE SCALE GENOMIC DNA]</scope>
    <source>
        <strain evidence="3 5">DSM 21886</strain>
    </source>
</reference>
<accession>A0A497UPR0</accession>